<gene>
    <name evidence="15" type="ORF">ACA1_368260</name>
</gene>
<dbReference type="InterPro" id="IPR015359">
    <property type="entry name" value="PLC_EF-hand-like"/>
</dbReference>
<feature type="compositionally biased region" description="Basic and acidic residues" evidence="10">
    <location>
        <begin position="73"/>
        <end position="82"/>
    </location>
</feature>
<dbReference type="SMART" id="SM00149">
    <property type="entry name" value="PLCYc"/>
    <property type="match status" value="1"/>
</dbReference>
<evidence type="ECO:0000259" key="14">
    <source>
        <dbReference type="PROSITE" id="PS50222"/>
    </source>
</evidence>
<dbReference type="KEGG" id="acan:ACA1_368260"/>
<evidence type="ECO:0000256" key="3">
    <source>
        <dbReference type="ARBA" id="ARBA00022801"/>
    </source>
</evidence>
<evidence type="ECO:0000256" key="6">
    <source>
        <dbReference type="ARBA" id="ARBA00023098"/>
    </source>
</evidence>
<evidence type="ECO:0000259" key="13">
    <source>
        <dbReference type="PROSITE" id="PS50008"/>
    </source>
</evidence>
<keyword evidence="4" id="KW-0106">Calcium</keyword>
<evidence type="ECO:0000259" key="12">
    <source>
        <dbReference type="PROSITE" id="PS50004"/>
    </source>
</evidence>
<keyword evidence="16" id="KW-1185">Reference proteome</keyword>
<comment type="cofactor">
    <cofactor evidence="1">
        <name>Ca(2+)</name>
        <dbReference type="ChEBI" id="CHEBI:29108"/>
    </cofactor>
</comment>
<dbReference type="Gene3D" id="1.10.238.10">
    <property type="entry name" value="EF-hand"/>
    <property type="match status" value="2"/>
</dbReference>
<sequence>MAGVDTDEATDSEDDGDDAIGVYLRIGIKTLNFSNFPTPGDESSDELSESEEDERAHWATQSSGEIPVVVPSRTKDKQRVSDSDSEEDLTSSDLSDTEEDSQEEEEQLRQNEAKRLATKLQEGANFLLVTRKHGVRPSHVRLSGDQRTIICRRHTILLDSVDELREGQATAEFEIHRQPDKTHLSFSLIYNMRKAFNLIAENEEQYKTWVNTLKCLIKKQVDEESAYAERAWHALGGKSELSVEEILRLMRKLNMRPTKAYAEEMLRIVDANSDGHLQYEEFLQLLRLLRQRAELHELFDKYATDDDVLTPKQFLKFLQREQKEDMSLKQCTIIMKKFMGECKDIDITLNTLLPSAAAFGSAKRRQRFLRLLRQIFLHFPSFVKHTAKLAKEKADRHRIKKREPAYLDEAHAQETGSGGSSSSAPDGAAAEPAESAEPSPADDDHRGRSTRPDPPVGTAMKRQGSIVDFWNDWAEAKERKDRREQQEKAETDKKDKDEIVKVTMNRWQFFQYMISDHNSVFIPEKRKLYQDMKRPITDYFIASSHNTYLTGNQLKSKSATEMYVLALKQGCRCLELDCWDGKRGYPIVYHGHTLTSRVRFEDAVIAIAKYAFFSSPYPLILSLEVHCSKPQQIMMAEMMRLTFRDRKAFGDMLALPFVDGERDSLPSPEDLKYKILLKGSPVRLQADETEQEEGQDRKSVRKAPKEKVAQELSDVLYLKSVHFDSFQQFKEEKCNRMTSLAEVRGFKLLTSAAPELVNLNRHKFTRIYPKGTRFASTNYDPVPFWNAGSQLVALNYQHVGKKMFYNHGKFLENGQCGYVLKPPVLRSDNRRRFDPRQSTHLSTSTVRRLTVQIINARQLPHVAKVVNPYAIVAVNGVEKDARAFRTKVVRNNGFDPQWNQTFDFPLTASELGIFLIAIYDKRERFAKDRLICYYSIPVECIRAGYRVMHLFDKKGKRIPMSNLLCRFSLKQSILGPNLDRMNANMNKLQSTLTLPRLPSLAWTHKK</sequence>
<evidence type="ECO:0000256" key="1">
    <source>
        <dbReference type="ARBA" id="ARBA00001913"/>
    </source>
</evidence>
<evidence type="ECO:0000259" key="11">
    <source>
        <dbReference type="PROSITE" id="PS50003"/>
    </source>
</evidence>
<dbReference type="Pfam" id="PF00168">
    <property type="entry name" value="C2"/>
    <property type="match status" value="1"/>
</dbReference>
<dbReference type="PANTHER" id="PTHR10336">
    <property type="entry name" value="PHOSPHOINOSITIDE-SPECIFIC PHOSPHOLIPASE C FAMILY PROTEIN"/>
    <property type="match status" value="1"/>
</dbReference>
<dbReference type="InterPro" id="IPR035892">
    <property type="entry name" value="C2_domain_sf"/>
</dbReference>
<reference evidence="15 16" key="1">
    <citation type="journal article" date="2013" name="Genome Biol.">
        <title>Genome of Acanthamoeba castellanii highlights extensive lateral gene transfer and early evolution of tyrosine kinase signaling.</title>
        <authorList>
            <person name="Clarke M."/>
            <person name="Lohan A.J."/>
            <person name="Liu B."/>
            <person name="Lagkouvardos I."/>
            <person name="Roy S."/>
            <person name="Zafar N."/>
            <person name="Bertelli C."/>
            <person name="Schilde C."/>
            <person name="Kianianmomeni A."/>
            <person name="Burglin T.R."/>
            <person name="Frech C."/>
            <person name="Turcotte B."/>
            <person name="Kopec K.O."/>
            <person name="Synnott J.M."/>
            <person name="Choo C."/>
            <person name="Paponov I."/>
            <person name="Finkler A."/>
            <person name="Soon Heng Tan C."/>
            <person name="Hutchins A.P."/>
            <person name="Weinmeier T."/>
            <person name="Rattei T."/>
            <person name="Chu J.S."/>
            <person name="Gimenez G."/>
            <person name="Irimia M."/>
            <person name="Rigden D.J."/>
            <person name="Fitzpatrick D.A."/>
            <person name="Lorenzo-Morales J."/>
            <person name="Bateman A."/>
            <person name="Chiu C.H."/>
            <person name="Tang P."/>
            <person name="Hegemann P."/>
            <person name="Fromm H."/>
            <person name="Raoult D."/>
            <person name="Greub G."/>
            <person name="Miranda-Saavedra D."/>
            <person name="Chen N."/>
            <person name="Nash P."/>
            <person name="Ginger M.L."/>
            <person name="Horn M."/>
            <person name="Schaap P."/>
            <person name="Caler L."/>
            <person name="Loftus B."/>
        </authorList>
    </citation>
    <scope>NUCLEOTIDE SEQUENCE [LARGE SCALE GENOMIC DNA]</scope>
    <source>
        <strain evidence="15 16">Neff</strain>
    </source>
</reference>
<dbReference type="PROSITE" id="PS00018">
    <property type="entry name" value="EF_HAND_1"/>
    <property type="match status" value="1"/>
</dbReference>
<feature type="compositionally biased region" description="Basic and acidic residues" evidence="10">
    <location>
        <begin position="442"/>
        <end position="451"/>
    </location>
</feature>
<dbReference type="InterPro" id="IPR001849">
    <property type="entry name" value="PH_domain"/>
</dbReference>
<dbReference type="SUPFAM" id="SSF51695">
    <property type="entry name" value="PLC-like phosphodiesterases"/>
    <property type="match status" value="1"/>
</dbReference>
<dbReference type="GeneID" id="14918916"/>
<name>L8GYS9_ACACF</name>
<dbReference type="SMART" id="SM00054">
    <property type="entry name" value="EFh"/>
    <property type="match status" value="1"/>
</dbReference>
<dbReference type="InterPro" id="IPR001711">
    <property type="entry name" value="PLipase_C_Pinositol-sp_Y"/>
</dbReference>
<dbReference type="RefSeq" id="XP_004340145.1">
    <property type="nucleotide sequence ID" value="XM_004340097.1"/>
</dbReference>
<protein>
    <recommendedName>
        <fullName evidence="2 9">Phosphoinositide phospholipase C</fullName>
        <ecNumber evidence="2 9">3.1.4.11</ecNumber>
    </recommendedName>
</protein>
<dbReference type="PROSITE" id="PS50004">
    <property type="entry name" value="C2"/>
    <property type="match status" value="1"/>
</dbReference>
<dbReference type="VEuPathDB" id="AmoebaDB:ACA1_368260"/>
<comment type="catalytic activity">
    <reaction evidence="8">
        <text>a 1,2-diacyl-sn-glycero-3-phospho-(1D-myo-inositol-4,5-bisphosphate) + H2O = 1D-myo-inositol 1,4,5-trisphosphate + a 1,2-diacyl-sn-glycerol + H(+)</text>
        <dbReference type="Rhea" id="RHEA:33179"/>
        <dbReference type="ChEBI" id="CHEBI:15377"/>
        <dbReference type="ChEBI" id="CHEBI:15378"/>
        <dbReference type="ChEBI" id="CHEBI:17815"/>
        <dbReference type="ChEBI" id="CHEBI:58456"/>
        <dbReference type="ChEBI" id="CHEBI:203600"/>
        <dbReference type="EC" id="3.1.4.11"/>
    </reaction>
    <physiologicalReaction direction="left-to-right" evidence="8">
        <dbReference type="Rhea" id="RHEA:33180"/>
    </physiologicalReaction>
</comment>
<dbReference type="SMART" id="SM00239">
    <property type="entry name" value="C2"/>
    <property type="match status" value="1"/>
</dbReference>
<dbReference type="InterPro" id="IPR002048">
    <property type="entry name" value="EF_hand_dom"/>
</dbReference>
<dbReference type="Gene3D" id="2.30.29.30">
    <property type="entry name" value="Pleckstrin-homology domain (PH domain)/Phosphotyrosine-binding domain (PTB)"/>
    <property type="match status" value="1"/>
</dbReference>
<dbReference type="SMART" id="SM00148">
    <property type="entry name" value="PLCXc"/>
    <property type="match status" value="1"/>
</dbReference>
<dbReference type="Pfam" id="PF00387">
    <property type="entry name" value="PI-PLC-Y"/>
    <property type="match status" value="1"/>
</dbReference>
<dbReference type="InterPro" id="IPR018247">
    <property type="entry name" value="EF_Hand_1_Ca_BS"/>
</dbReference>
<dbReference type="Proteomes" id="UP000011083">
    <property type="component" value="Unassembled WGS sequence"/>
</dbReference>
<dbReference type="GO" id="GO:0016042">
    <property type="term" value="P:lipid catabolic process"/>
    <property type="evidence" value="ECO:0007669"/>
    <property type="project" value="UniProtKB-KW"/>
</dbReference>
<keyword evidence="5 9" id="KW-0442">Lipid degradation</keyword>
<feature type="compositionally biased region" description="Basic and acidic residues" evidence="10">
    <location>
        <begin position="402"/>
        <end position="412"/>
    </location>
</feature>
<dbReference type="CDD" id="cd15898">
    <property type="entry name" value="EFh_PI-PLC"/>
    <property type="match status" value="1"/>
</dbReference>
<dbReference type="EMBL" id="KB007960">
    <property type="protein sequence ID" value="ELR18125.1"/>
    <property type="molecule type" value="Genomic_DNA"/>
</dbReference>
<dbReference type="Pfam" id="PF00388">
    <property type="entry name" value="PI-PLC-X"/>
    <property type="match status" value="1"/>
</dbReference>
<feature type="region of interest" description="Disordered" evidence="10">
    <location>
        <begin position="685"/>
        <end position="705"/>
    </location>
</feature>
<dbReference type="SUPFAM" id="SSF47473">
    <property type="entry name" value="EF-hand"/>
    <property type="match status" value="1"/>
</dbReference>
<feature type="compositionally biased region" description="Acidic residues" evidence="10">
    <location>
        <begin position="83"/>
        <end position="106"/>
    </location>
</feature>
<evidence type="ECO:0000256" key="8">
    <source>
        <dbReference type="ARBA" id="ARBA00023674"/>
    </source>
</evidence>
<dbReference type="GO" id="GO:0005509">
    <property type="term" value="F:calcium ion binding"/>
    <property type="evidence" value="ECO:0007669"/>
    <property type="project" value="InterPro"/>
</dbReference>
<dbReference type="AlphaFoldDB" id="L8GYS9"/>
<feature type="compositionally biased region" description="Low complexity" evidence="10">
    <location>
        <begin position="420"/>
        <end position="439"/>
    </location>
</feature>
<accession>L8GYS9</accession>
<dbReference type="Gene3D" id="3.20.20.190">
    <property type="entry name" value="Phosphatidylinositol (PI) phosphodiesterase"/>
    <property type="match status" value="1"/>
</dbReference>
<evidence type="ECO:0000256" key="7">
    <source>
        <dbReference type="ARBA" id="ARBA00023224"/>
    </source>
</evidence>
<feature type="region of interest" description="Disordered" evidence="10">
    <location>
        <begin position="31"/>
        <end position="111"/>
    </location>
</feature>
<keyword evidence="3 9" id="KW-0378">Hydrolase</keyword>
<dbReference type="SMR" id="L8GYS9"/>
<feature type="domain" description="EF-hand" evidence="14">
    <location>
        <begin position="257"/>
        <end position="292"/>
    </location>
</feature>
<dbReference type="InterPro" id="IPR011992">
    <property type="entry name" value="EF-hand-dom_pair"/>
</dbReference>
<dbReference type="EC" id="3.1.4.11" evidence="2 9"/>
<dbReference type="CDD" id="cd00275">
    <property type="entry name" value="C2_PLC_like"/>
    <property type="match status" value="1"/>
</dbReference>
<evidence type="ECO:0000313" key="16">
    <source>
        <dbReference type="Proteomes" id="UP000011083"/>
    </source>
</evidence>
<dbReference type="PROSITE" id="PS50008">
    <property type="entry name" value="PIPLC_Y_DOMAIN"/>
    <property type="match status" value="1"/>
</dbReference>
<dbReference type="PROSITE" id="PS50007">
    <property type="entry name" value="PIPLC_X_DOMAIN"/>
    <property type="match status" value="1"/>
</dbReference>
<dbReference type="PRINTS" id="PR00390">
    <property type="entry name" value="PHPHLIPASEC"/>
</dbReference>
<feature type="region of interest" description="Disordered" evidence="10">
    <location>
        <begin position="393"/>
        <end position="461"/>
    </location>
</feature>
<proteinExistence type="predicted"/>
<evidence type="ECO:0000256" key="10">
    <source>
        <dbReference type="SAM" id="MobiDB-lite"/>
    </source>
</evidence>
<dbReference type="GO" id="GO:0048015">
    <property type="term" value="P:phosphatidylinositol-mediated signaling"/>
    <property type="evidence" value="ECO:0007669"/>
    <property type="project" value="TreeGrafter"/>
</dbReference>
<feature type="domain" description="C2" evidence="12">
    <location>
        <begin position="827"/>
        <end position="952"/>
    </location>
</feature>
<dbReference type="SUPFAM" id="SSF50729">
    <property type="entry name" value="PH domain-like"/>
    <property type="match status" value="1"/>
</dbReference>
<dbReference type="GO" id="GO:0051209">
    <property type="term" value="P:release of sequestered calcium ion into cytosol"/>
    <property type="evidence" value="ECO:0007669"/>
    <property type="project" value="TreeGrafter"/>
</dbReference>
<dbReference type="OrthoDB" id="269822at2759"/>
<dbReference type="PROSITE" id="PS50222">
    <property type="entry name" value="EF_HAND_2"/>
    <property type="match status" value="1"/>
</dbReference>
<dbReference type="InterPro" id="IPR000909">
    <property type="entry name" value="PLipase_C_PInositol-sp_X_dom"/>
</dbReference>
<dbReference type="InterPro" id="IPR017946">
    <property type="entry name" value="PLC-like_Pdiesterase_TIM-brl"/>
</dbReference>
<organism evidence="15 16">
    <name type="scientific">Acanthamoeba castellanii (strain ATCC 30010 / Neff)</name>
    <dbReference type="NCBI Taxonomy" id="1257118"/>
    <lineage>
        <taxon>Eukaryota</taxon>
        <taxon>Amoebozoa</taxon>
        <taxon>Discosea</taxon>
        <taxon>Longamoebia</taxon>
        <taxon>Centramoebida</taxon>
        <taxon>Acanthamoebidae</taxon>
        <taxon>Acanthamoeba</taxon>
    </lineage>
</organism>
<feature type="compositionally biased region" description="Basic and acidic residues" evidence="10">
    <location>
        <begin position="694"/>
        <end position="705"/>
    </location>
</feature>
<feature type="domain" description="PH" evidence="11">
    <location>
        <begin position="186"/>
        <end position="218"/>
    </location>
</feature>
<evidence type="ECO:0000256" key="9">
    <source>
        <dbReference type="RuleBase" id="RU361133"/>
    </source>
</evidence>
<dbReference type="PROSITE" id="PS50003">
    <property type="entry name" value="PH_DOMAIN"/>
    <property type="match status" value="1"/>
</dbReference>
<dbReference type="GO" id="GO:0004435">
    <property type="term" value="F:phosphatidylinositol-4,5-bisphosphate phospholipase C activity"/>
    <property type="evidence" value="ECO:0007669"/>
    <property type="project" value="UniProtKB-EC"/>
</dbReference>
<evidence type="ECO:0000256" key="2">
    <source>
        <dbReference type="ARBA" id="ARBA00012368"/>
    </source>
</evidence>
<dbReference type="STRING" id="1257118.L8GYS9"/>
<keyword evidence="6 9" id="KW-0443">Lipid metabolism</keyword>
<dbReference type="Pfam" id="PF16457">
    <property type="entry name" value="PH_12"/>
    <property type="match status" value="1"/>
</dbReference>
<evidence type="ECO:0000313" key="15">
    <source>
        <dbReference type="EMBL" id="ELR18125.1"/>
    </source>
</evidence>
<evidence type="ECO:0000256" key="4">
    <source>
        <dbReference type="ARBA" id="ARBA00022837"/>
    </source>
</evidence>
<feature type="compositionally biased region" description="Acidic residues" evidence="10">
    <location>
        <begin position="42"/>
        <end position="53"/>
    </location>
</feature>
<dbReference type="CDD" id="cd08558">
    <property type="entry name" value="PI-PLCc_eukaryota"/>
    <property type="match status" value="1"/>
</dbReference>
<feature type="domain" description="PI-PLC Y-box" evidence="13">
    <location>
        <begin position="715"/>
        <end position="826"/>
    </location>
</feature>
<dbReference type="InterPro" id="IPR000008">
    <property type="entry name" value="C2_dom"/>
</dbReference>
<keyword evidence="7" id="KW-0807">Transducer</keyword>
<dbReference type="PANTHER" id="PTHR10336:SF36">
    <property type="entry name" value="1-PHOSPHATIDYLINOSITOL 4,5-BISPHOSPHATE PHOSPHODIESTERASE BETA-4"/>
    <property type="match status" value="1"/>
</dbReference>
<dbReference type="Gene3D" id="2.60.40.150">
    <property type="entry name" value="C2 domain"/>
    <property type="match status" value="1"/>
</dbReference>
<dbReference type="Pfam" id="PF09279">
    <property type="entry name" value="EF-hand_like"/>
    <property type="match status" value="1"/>
</dbReference>
<dbReference type="InterPro" id="IPR011993">
    <property type="entry name" value="PH-like_dom_sf"/>
</dbReference>
<dbReference type="InterPro" id="IPR001192">
    <property type="entry name" value="PI-PLC_fam"/>
</dbReference>
<evidence type="ECO:0000256" key="5">
    <source>
        <dbReference type="ARBA" id="ARBA00022963"/>
    </source>
</evidence>
<dbReference type="SUPFAM" id="SSF49562">
    <property type="entry name" value="C2 domain (Calcium/lipid-binding domain, CaLB)"/>
    <property type="match status" value="1"/>
</dbReference>